<dbReference type="RefSeq" id="WP_073248835.1">
    <property type="nucleotide sequence ID" value="NZ_FQVG01000027.1"/>
</dbReference>
<dbReference type="Pfam" id="PF13377">
    <property type="entry name" value="Peripla_BP_3"/>
    <property type="match status" value="1"/>
</dbReference>
<organism evidence="6 7">
    <name type="scientific">Caloramator proteoclasticus DSM 10124</name>
    <dbReference type="NCBI Taxonomy" id="1121262"/>
    <lineage>
        <taxon>Bacteria</taxon>
        <taxon>Bacillati</taxon>
        <taxon>Bacillota</taxon>
        <taxon>Clostridia</taxon>
        <taxon>Eubacteriales</taxon>
        <taxon>Clostridiaceae</taxon>
        <taxon>Caloramator</taxon>
    </lineage>
</organism>
<dbReference type="Proteomes" id="UP000184423">
    <property type="component" value="Unassembled WGS sequence"/>
</dbReference>
<dbReference type="SMART" id="SM00354">
    <property type="entry name" value="HTH_LACI"/>
    <property type="match status" value="1"/>
</dbReference>
<dbReference type="CDD" id="cd06267">
    <property type="entry name" value="PBP1_LacI_sugar_binding-like"/>
    <property type="match status" value="1"/>
</dbReference>
<proteinExistence type="predicted"/>
<dbReference type="InterPro" id="IPR028082">
    <property type="entry name" value="Peripla_BP_I"/>
</dbReference>
<dbReference type="EMBL" id="FQVG01000027">
    <property type="protein sequence ID" value="SHE98675.1"/>
    <property type="molecule type" value="Genomic_DNA"/>
</dbReference>
<evidence type="ECO:0000256" key="4">
    <source>
        <dbReference type="ARBA" id="ARBA00023163"/>
    </source>
</evidence>
<dbReference type="GO" id="GO:0000976">
    <property type="term" value="F:transcription cis-regulatory region binding"/>
    <property type="evidence" value="ECO:0007669"/>
    <property type="project" value="TreeGrafter"/>
</dbReference>
<dbReference type="CDD" id="cd01392">
    <property type="entry name" value="HTH_LacI"/>
    <property type="match status" value="1"/>
</dbReference>
<evidence type="ECO:0000256" key="1">
    <source>
        <dbReference type="ARBA" id="ARBA00022491"/>
    </source>
</evidence>
<accession>A0A1M4XZ03</accession>
<dbReference type="PANTHER" id="PTHR30146">
    <property type="entry name" value="LACI-RELATED TRANSCRIPTIONAL REPRESSOR"/>
    <property type="match status" value="1"/>
</dbReference>
<dbReference type="InterPro" id="IPR046335">
    <property type="entry name" value="LacI/GalR-like_sensor"/>
</dbReference>
<dbReference type="PROSITE" id="PS50932">
    <property type="entry name" value="HTH_LACI_2"/>
    <property type="match status" value="1"/>
</dbReference>
<dbReference type="PANTHER" id="PTHR30146:SF148">
    <property type="entry name" value="HTH-TYPE TRANSCRIPTIONAL REPRESSOR PURR-RELATED"/>
    <property type="match status" value="1"/>
</dbReference>
<protein>
    <submittedName>
        <fullName evidence="6">Transcriptional regulator, LacI family</fullName>
    </submittedName>
</protein>
<dbReference type="GO" id="GO:0003700">
    <property type="term" value="F:DNA-binding transcription factor activity"/>
    <property type="evidence" value="ECO:0007669"/>
    <property type="project" value="TreeGrafter"/>
</dbReference>
<dbReference type="InterPro" id="IPR000843">
    <property type="entry name" value="HTH_LacI"/>
</dbReference>
<dbReference type="Pfam" id="PF00356">
    <property type="entry name" value="LacI"/>
    <property type="match status" value="1"/>
</dbReference>
<keyword evidence="3" id="KW-0238">DNA-binding</keyword>
<dbReference type="SUPFAM" id="SSF53822">
    <property type="entry name" value="Periplasmic binding protein-like I"/>
    <property type="match status" value="1"/>
</dbReference>
<evidence type="ECO:0000313" key="6">
    <source>
        <dbReference type="EMBL" id="SHE98675.1"/>
    </source>
</evidence>
<dbReference type="AlphaFoldDB" id="A0A1M4XZ03"/>
<evidence type="ECO:0000256" key="3">
    <source>
        <dbReference type="ARBA" id="ARBA00023125"/>
    </source>
</evidence>
<keyword evidence="2" id="KW-0805">Transcription regulation</keyword>
<dbReference type="Gene3D" id="3.40.50.2300">
    <property type="match status" value="2"/>
</dbReference>
<keyword evidence="1" id="KW-0678">Repressor</keyword>
<feature type="domain" description="HTH lacI-type" evidence="5">
    <location>
        <begin position="3"/>
        <end position="57"/>
    </location>
</feature>
<evidence type="ECO:0000313" key="7">
    <source>
        <dbReference type="Proteomes" id="UP000184423"/>
    </source>
</evidence>
<keyword evidence="4" id="KW-0804">Transcription</keyword>
<reference evidence="7" key="1">
    <citation type="submission" date="2016-11" db="EMBL/GenBank/DDBJ databases">
        <authorList>
            <person name="Varghese N."/>
            <person name="Submissions S."/>
        </authorList>
    </citation>
    <scope>NUCLEOTIDE SEQUENCE [LARGE SCALE GENOMIC DNA]</scope>
    <source>
        <strain evidence="7">DSM 10124</strain>
    </source>
</reference>
<keyword evidence="7" id="KW-1185">Reference proteome</keyword>
<evidence type="ECO:0000256" key="2">
    <source>
        <dbReference type="ARBA" id="ARBA00023015"/>
    </source>
</evidence>
<dbReference type="SUPFAM" id="SSF47413">
    <property type="entry name" value="lambda repressor-like DNA-binding domains"/>
    <property type="match status" value="1"/>
</dbReference>
<evidence type="ECO:0000259" key="5">
    <source>
        <dbReference type="PROSITE" id="PS50932"/>
    </source>
</evidence>
<gene>
    <name evidence="6" type="ORF">SAMN02746091_01535</name>
</gene>
<name>A0A1M4XZ03_9CLOT</name>
<sequence length="336" mass="37748">MTVTIYDISKETGFSPTTVSKALNNYPDVSEKTKKIILEKANEMGYIPNSHARILTTKKSWTIGILFDEKLNVGMKHPFFNAVIESFKKNVEARGYDLLFISKDIGGDRITYLDHCKIRGVDGVIIITSDPQNNEIQELINSDFPCVLIDNECSRASSVHSDDIQGCYLAIEYLYSLGHRRIAHIYGSLDTFAGQARYDEFLNVIRRFKLEKKDEYLVDGGYFSYEGGYNAMKKLLELKEPPTAVFASGDFMAIGAINAIKDRGLRVPQDISVIGYDDLDLCKYITPKLTTIRQNTDLIGENAAEILINAIDKKNSRTSVIVPVELVIRDSCESLI</sequence>
<dbReference type="InterPro" id="IPR010982">
    <property type="entry name" value="Lambda_DNA-bd_dom_sf"/>
</dbReference>
<dbReference type="Gene3D" id="1.10.260.40">
    <property type="entry name" value="lambda repressor-like DNA-binding domains"/>
    <property type="match status" value="1"/>
</dbReference>